<evidence type="ECO:0000313" key="3">
    <source>
        <dbReference type="Proteomes" id="UP000239590"/>
    </source>
</evidence>
<evidence type="ECO:0000313" key="2">
    <source>
        <dbReference type="EMBL" id="PQA56215.1"/>
    </source>
</evidence>
<keyword evidence="3" id="KW-1185">Reference proteome</keyword>
<dbReference type="AlphaFoldDB" id="A0A2S7IIX4"/>
<feature type="region of interest" description="Disordered" evidence="1">
    <location>
        <begin position="159"/>
        <end position="187"/>
    </location>
</feature>
<gene>
    <name evidence="2" type="ORF">C5O19_17870</name>
</gene>
<dbReference type="Pfam" id="PF02620">
    <property type="entry name" value="YceD"/>
    <property type="match status" value="1"/>
</dbReference>
<dbReference type="InterPro" id="IPR003772">
    <property type="entry name" value="YceD"/>
</dbReference>
<protein>
    <submittedName>
        <fullName evidence="2">DUF177 domain-containing protein</fullName>
    </submittedName>
</protein>
<accession>A0A2S7IIX4</accession>
<dbReference type="Proteomes" id="UP000239590">
    <property type="component" value="Unassembled WGS sequence"/>
</dbReference>
<dbReference type="OrthoDB" id="1524821at2"/>
<evidence type="ECO:0000256" key="1">
    <source>
        <dbReference type="SAM" id="MobiDB-lite"/>
    </source>
</evidence>
<dbReference type="RefSeq" id="WP_104714759.1">
    <property type="nucleotide sequence ID" value="NZ_PTRA01000003.1"/>
</dbReference>
<organism evidence="2 3">
    <name type="scientific">Siphonobacter curvatus</name>
    <dbReference type="NCBI Taxonomy" id="2094562"/>
    <lineage>
        <taxon>Bacteria</taxon>
        <taxon>Pseudomonadati</taxon>
        <taxon>Bacteroidota</taxon>
        <taxon>Cytophagia</taxon>
        <taxon>Cytophagales</taxon>
        <taxon>Cytophagaceae</taxon>
        <taxon>Siphonobacter</taxon>
    </lineage>
</organism>
<name>A0A2S7IIX4_9BACT</name>
<comment type="caution">
    <text evidence="2">The sequence shown here is derived from an EMBL/GenBank/DDBJ whole genome shotgun (WGS) entry which is preliminary data.</text>
</comment>
<dbReference type="EMBL" id="PTRA01000003">
    <property type="protein sequence ID" value="PQA56215.1"/>
    <property type="molecule type" value="Genomic_DNA"/>
</dbReference>
<reference evidence="3" key="1">
    <citation type="submission" date="2018-02" db="EMBL/GenBank/DDBJ databases">
        <title>Genome sequencing of Solimonas sp. HR-BB.</title>
        <authorList>
            <person name="Lee Y."/>
            <person name="Jeon C.O."/>
        </authorList>
    </citation>
    <scope>NUCLEOTIDE SEQUENCE [LARGE SCALE GENOMIC DNA]</scope>
    <source>
        <strain evidence="3">HR-U</strain>
    </source>
</reference>
<proteinExistence type="predicted"/>
<sequence>MSNPKELRQYDIDILQLENKHYDFHFEGGNEFFAALDQNLISKGAFKAKVGLDKSSTMLQLSFDIAGSYELICDRSLDPFEEPFQTKEKQILKFGDKAEQLSDEIEIIPWETATVNIARFLFDFIGLTVPMKKLHPRFRTAESDEEDEEATAEILVYSSAKPEENAEPEVDPRWEALKKLKNGSKGS</sequence>